<dbReference type="AlphaFoldDB" id="A0A0C1UHX7"/>
<comment type="caution">
    <text evidence="3">The sequence shown here is derived from an EMBL/GenBank/DDBJ whole genome shotgun (WGS) entry which is preliminary data.</text>
</comment>
<feature type="coiled-coil region" evidence="1">
    <location>
        <begin position="352"/>
        <end position="561"/>
    </location>
</feature>
<dbReference type="EMBL" id="AYSO01000015">
    <property type="protein sequence ID" value="KIE46955.1"/>
    <property type="molecule type" value="Genomic_DNA"/>
</dbReference>
<dbReference type="PROSITE" id="PS51168">
    <property type="entry name" value="CHORISMATE_MUT_2"/>
    <property type="match status" value="1"/>
</dbReference>
<reference evidence="3 4" key="1">
    <citation type="journal article" date="2015" name="Infect. Genet. Evol.">
        <title>Genomic sequences of six botulinum neurotoxin-producing strains representing three clostridial species illustrate the mobility and diversity of botulinum neurotoxin genes.</title>
        <authorList>
            <person name="Smith T.J."/>
            <person name="Hill K.K."/>
            <person name="Xie G."/>
            <person name="Foley B.T."/>
            <person name="Williamson C.H."/>
            <person name="Foster J.T."/>
            <person name="Johnson S.L."/>
            <person name="Chertkov O."/>
            <person name="Teshima H."/>
            <person name="Gibbons H.S."/>
            <person name="Johnsky L.A."/>
            <person name="Karavis M.A."/>
            <person name="Smith L.A."/>
        </authorList>
    </citation>
    <scope>NUCLEOTIDE SEQUENCE [LARGE SCALE GENOMIC DNA]</scope>
    <source>
        <strain evidence="3 4">CDC 2741</strain>
    </source>
</reference>
<keyword evidence="1" id="KW-0175">Coiled coil</keyword>
<dbReference type="OrthoDB" id="1706352at2"/>
<keyword evidence="4" id="KW-1185">Reference proteome</keyword>
<organism evidence="3 4">
    <name type="scientific">Clostridium argentinense CDC 2741</name>
    <dbReference type="NCBI Taxonomy" id="1418104"/>
    <lineage>
        <taxon>Bacteria</taxon>
        <taxon>Bacillati</taxon>
        <taxon>Bacillota</taxon>
        <taxon>Clostridia</taxon>
        <taxon>Eubacteriales</taxon>
        <taxon>Clostridiaceae</taxon>
        <taxon>Clostridium</taxon>
    </lineage>
</organism>
<sequence length="574" mass="68396">MENTNTWIFYDKENNLWKFTLKENGDLIYNIMYSEDRWTNESKIDTGVLEFNITIDKEQNIHIIYSKKGKLKYCIWNKDQWLGKILYDFEISENEIRELTLIIVENHINAFFILRNINNSSRGSLMHYIWREDNAIINTIHNIILIPNVDNHYHAEVVRGNNISIFFINNKEPEIEVKNFVYKKPNWSLPKKLYDIKGSKINFCTIFSKNKTHILNLSKEKDMYSLEAVYIDFNGEMKYDKLFEGKTEITDPILIEKNNILWAIWREKKDIICSSFVNEWSAPFRLDTEEEKEILLYNCIFGYDDEKIKGNKILGTNSYPVKFFLPESPLKNVEEEESEKNNNSVLNINEEKDFINEDISNLSELNEELESVVANLKLQLKQKENIIGQLEEQLSNIIYKNKKIQEKCNIFKQVHEESQDGLKERKKQLDDLQEKLEEAIKQNENLNLEIEKLKKEKEKLQEFLNKMNLDNEHTNRELEVINNKRKELEENLEQMTLENEIMRKEFQSIAKEKEGLQDKLETVDKQLGMTTKEKEEINLMLRQVNKEKNKLQRDLEAEMNKSIISKIWGRRDET</sequence>
<proteinExistence type="predicted"/>
<gene>
    <name evidence="3" type="ORF">U732_1053</name>
</gene>
<evidence type="ECO:0000313" key="3">
    <source>
        <dbReference type="EMBL" id="KIE46955.1"/>
    </source>
</evidence>
<dbReference type="Proteomes" id="UP000031366">
    <property type="component" value="Unassembled WGS sequence"/>
</dbReference>
<evidence type="ECO:0000313" key="4">
    <source>
        <dbReference type="Proteomes" id="UP000031366"/>
    </source>
</evidence>
<evidence type="ECO:0000256" key="1">
    <source>
        <dbReference type="SAM" id="Coils"/>
    </source>
</evidence>
<dbReference type="STRING" id="29341.RSJ17_14885"/>
<name>A0A0C1UHX7_9CLOT</name>
<dbReference type="InterPro" id="IPR002701">
    <property type="entry name" value="CM_II_prokaryot"/>
</dbReference>
<protein>
    <recommendedName>
        <fullName evidence="2">Chorismate mutase domain-containing protein</fullName>
    </recommendedName>
</protein>
<feature type="domain" description="Chorismate mutase" evidence="2">
    <location>
        <begin position="416"/>
        <end position="521"/>
    </location>
</feature>
<dbReference type="GO" id="GO:0004106">
    <property type="term" value="F:chorismate mutase activity"/>
    <property type="evidence" value="ECO:0007669"/>
    <property type="project" value="InterPro"/>
</dbReference>
<dbReference type="RefSeq" id="WP_039631794.1">
    <property type="nucleotide sequence ID" value="NZ_AYSO01000015.1"/>
</dbReference>
<dbReference type="GO" id="GO:0046417">
    <property type="term" value="P:chorismate metabolic process"/>
    <property type="evidence" value="ECO:0007669"/>
    <property type="project" value="InterPro"/>
</dbReference>
<evidence type="ECO:0000259" key="2">
    <source>
        <dbReference type="PROSITE" id="PS51168"/>
    </source>
</evidence>
<accession>A0A0C1UHX7</accession>